<feature type="region of interest" description="Disordered" evidence="1">
    <location>
        <begin position="32"/>
        <end position="64"/>
    </location>
</feature>
<dbReference type="AlphaFoldDB" id="A0A382NDK2"/>
<evidence type="ECO:0000313" key="2">
    <source>
        <dbReference type="EMBL" id="SVC57822.1"/>
    </source>
</evidence>
<gene>
    <name evidence="2" type="ORF">METZ01_LOCUS310676</name>
</gene>
<name>A0A382NDK2_9ZZZZ</name>
<sequence length="371" mass="40159">RKLEYLKARQSLDLELETIQNRIKQLNDEYQDVLEGTPAQPVRPADKLSVSPKAEDSQPSSAISPNETVDISVIQLQIGPQIELLGDGELGLSVFPDMAIAVLQQSPTLRLLLAATEKGNPKHSSYLVEGADFENLNSAKKILEFGVSGTFDSGYAGMSGAYRHSDGTWYGFYHAESRENMPPIPIGGLEGYYGTIGLASSNDNGESWTKLGPIISSNKPKGWTAYEGQFDSGVGIPGFVVSKTGEYLYAYYYEMSRVDGRGAQTCMARSRIADGPPLPGTWEKYYNGAFSEPGLGGKDTPVVTGTSISEDGFALGAHPVFSNQLNKYVMVVNIGFASELDFLGGQLERSGIYSSYSDDGISWSNPEPLII</sequence>
<feature type="non-terminal residue" evidence="2">
    <location>
        <position position="371"/>
    </location>
</feature>
<dbReference type="Gene3D" id="2.115.10.20">
    <property type="entry name" value="Glycosyl hydrolase domain, family 43"/>
    <property type="match status" value="1"/>
</dbReference>
<reference evidence="2" key="1">
    <citation type="submission" date="2018-05" db="EMBL/GenBank/DDBJ databases">
        <authorList>
            <person name="Lanie J.A."/>
            <person name="Ng W.-L."/>
            <person name="Kazmierczak K.M."/>
            <person name="Andrzejewski T.M."/>
            <person name="Davidsen T.M."/>
            <person name="Wayne K.J."/>
            <person name="Tettelin H."/>
            <person name="Glass J.I."/>
            <person name="Rusch D."/>
            <person name="Podicherti R."/>
            <person name="Tsui H.-C.T."/>
            <person name="Winkler M.E."/>
        </authorList>
    </citation>
    <scope>NUCLEOTIDE SEQUENCE</scope>
</reference>
<evidence type="ECO:0008006" key="3">
    <source>
        <dbReference type="Google" id="ProtNLM"/>
    </source>
</evidence>
<dbReference type="SUPFAM" id="SSF75005">
    <property type="entry name" value="Arabinanase/levansucrase/invertase"/>
    <property type="match status" value="1"/>
</dbReference>
<protein>
    <recommendedName>
        <fullName evidence="3">DUF4185 domain-containing protein</fullName>
    </recommendedName>
</protein>
<organism evidence="2">
    <name type="scientific">marine metagenome</name>
    <dbReference type="NCBI Taxonomy" id="408172"/>
    <lineage>
        <taxon>unclassified sequences</taxon>
        <taxon>metagenomes</taxon>
        <taxon>ecological metagenomes</taxon>
    </lineage>
</organism>
<evidence type="ECO:0000256" key="1">
    <source>
        <dbReference type="SAM" id="MobiDB-lite"/>
    </source>
</evidence>
<proteinExistence type="predicted"/>
<feature type="non-terminal residue" evidence="2">
    <location>
        <position position="1"/>
    </location>
</feature>
<dbReference type="EMBL" id="UINC01098933">
    <property type="protein sequence ID" value="SVC57822.1"/>
    <property type="molecule type" value="Genomic_DNA"/>
</dbReference>
<dbReference type="InterPro" id="IPR023296">
    <property type="entry name" value="Glyco_hydro_beta-prop_sf"/>
</dbReference>
<accession>A0A382NDK2</accession>